<sequence length="233" mass="26398">MKELIYGEFIPRTIINTKLGRGMRDVLAKITLLDINGRIEGRGGCYAGNEYLGQVLGMATTTIAKYISRLRKAGYINQVSFNGRIRVIQSSFHDAVIFERAQYQISKTAVQNDPSQNSTDGKGRGVRDSKSAKDKRSAPVRTKEERAKTVNLPGADKLKPTWSDFQPWYKDRLTKSSIDILDNLQFEFVHDKLIILCGVPNSLKMIIEKFFTEEVVTPIQVVFREQHKERTAA</sequence>
<evidence type="ECO:0000313" key="2">
    <source>
        <dbReference type="EMBL" id="PJZ51625.1"/>
    </source>
</evidence>
<dbReference type="EMBL" id="NPDU01000024">
    <property type="protein sequence ID" value="PJZ61866.1"/>
    <property type="molecule type" value="Genomic_DNA"/>
</dbReference>
<feature type="compositionally biased region" description="Polar residues" evidence="1">
    <location>
        <begin position="108"/>
        <end position="120"/>
    </location>
</feature>
<accession>A0A2M9YJA3</accession>
<reference evidence="4 5" key="1">
    <citation type="submission" date="2017-07" db="EMBL/GenBank/DDBJ databases">
        <title>Leptospira spp. isolated from tropical soils.</title>
        <authorList>
            <person name="Thibeaux R."/>
            <person name="Iraola G."/>
            <person name="Ferres I."/>
            <person name="Bierque E."/>
            <person name="Girault D."/>
            <person name="Soupe-Gilbert M.-E."/>
            <person name="Picardeau M."/>
            <person name="Goarant C."/>
        </authorList>
    </citation>
    <scope>NUCLEOTIDE SEQUENCE [LARGE SCALE GENOMIC DNA]</scope>
    <source>
        <strain evidence="2 5">FH2-B-C1</strain>
        <strain evidence="3 4">FH2-B-D1</strain>
    </source>
</reference>
<feature type="region of interest" description="Disordered" evidence="1">
    <location>
        <begin position="108"/>
        <end position="155"/>
    </location>
</feature>
<protein>
    <submittedName>
        <fullName evidence="2">Helix-turn-helix domain-containing protein</fullName>
    </submittedName>
</protein>
<name>A0A2M9YJA3_9LEPT</name>
<dbReference type="Proteomes" id="UP000232149">
    <property type="component" value="Unassembled WGS sequence"/>
</dbReference>
<dbReference type="AlphaFoldDB" id="A0A2M9YJA3"/>
<evidence type="ECO:0000256" key="1">
    <source>
        <dbReference type="SAM" id="MobiDB-lite"/>
    </source>
</evidence>
<evidence type="ECO:0000313" key="4">
    <source>
        <dbReference type="Proteomes" id="UP000232149"/>
    </source>
</evidence>
<gene>
    <name evidence="3" type="ORF">CH376_10705</name>
    <name evidence="2" type="ORF">CH380_19460</name>
</gene>
<feature type="compositionally biased region" description="Basic and acidic residues" evidence="1">
    <location>
        <begin position="121"/>
        <end position="148"/>
    </location>
</feature>
<dbReference type="RefSeq" id="WP_100787420.1">
    <property type="nucleotide sequence ID" value="NZ_NPDU01000024.1"/>
</dbReference>
<evidence type="ECO:0000313" key="3">
    <source>
        <dbReference type="EMBL" id="PJZ61866.1"/>
    </source>
</evidence>
<dbReference type="EMBL" id="NPDV01000022">
    <property type="protein sequence ID" value="PJZ51625.1"/>
    <property type="molecule type" value="Genomic_DNA"/>
</dbReference>
<keyword evidence="4" id="KW-1185">Reference proteome</keyword>
<evidence type="ECO:0000313" key="5">
    <source>
        <dbReference type="Proteomes" id="UP000232188"/>
    </source>
</evidence>
<dbReference type="Proteomes" id="UP000232188">
    <property type="component" value="Unassembled WGS sequence"/>
</dbReference>
<comment type="caution">
    <text evidence="2">The sequence shown here is derived from an EMBL/GenBank/DDBJ whole genome shotgun (WGS) entry which is preliminary data.</text>
</comment>
<proteinExistence type="predicted"/>
<organism evidence="2 5">
    <name type="scientific">Leptospira adleri</name>
    <dbReference type="NCBI Taxonomy" id="2023186"/>
    <lineage>
        <taxon>Bacteria</taxon>
        <taxon>Pseudomonadati</taxon>
        <taxon>Spirochaetota</taxon>
        <taxon>Spirochaetia</taxon>
        <taxon>Leptospirales</taxon>
        <taxon>Leptospiraceae</taxon>
        <taxon>Leptospira</taxon>
    </lineage>
</organism>